<dbReference type="InterPro" id="IPR036568">
    <property type="entry name" value="GGCT-like_sf"/>
</dbReference>
<evidence type="ECO:0000313" key="2">
    <source>
        <dbReference type="EMBL" id="MCM2371245.1"/>
    </source>
</evidence>
<evidence type="ECO:0000313" key="3">
    <source>
        <dbReference type="Proteomes" id="UP001202961"/>
    </source>
</evidence>
<evidence type="ECO:0000259" key="1">
    <source>
        <dbReference type="Pfam" id="PF06094"/>
    </source>
</evidence>
<protein>
    <submittedName>
        <fullName evidence="2">Gamma-glutamylcyclotransferase</fullName>
    </submittedName>
</protein>
<name>A0ABT0U3X2_9BACT</name>
<dbReference type="CDD" id="cd06661">
    <property type="entry name" value="GGCT_like"/>
    <property type="match status" value="1"/>
</dbReference>
<sequence length="152" mass="17355">MHAFAQTEPIDSFFVYGTLCRGQCREKCWPFPPIEVTPGWVHGTLFDRADYPAMTPGEDRVTGELWRFAREVMDQVLQVIDEVEGTDQPGCPNLYDRVTCDVFTIESVARENVVEADCLTRAWGYHYSTPPELDGFVRIRPTPLLTVSWPPK</sequence>
<organism evidence="2 3">
    <name type="scientific">Aporhodopirellula aestuarii</name>
    <dbReference type="NCBI Taxonomy" id="2950107"/>
    <lineage>
        <taxon>Bacteria</taxon>
        <taxon>Pseudomonadati</taxon>
        <taxon>Planctomycetota</taxon>
        <taxon>Planctomycetia</taxon>
        <taxon>Pirellulales</taxon>
        <taxon>Pirellulaceae</taxon>
        <taxon>Aporhodopirellula</taxon>
    </lineage>
</organism>
<accession>A0ABT0U3X2</accession>
<gene>
    <name evidence="2" type="ORF">NB063_11575</name>
</gene>
<feature type="domain" description="Gamma-glutamylcyclotransferase AIG2-like" evidence="1">
    <location>
        <begin position="13"/>
        <end position="129"/>
    </location>
</feature>
<proteinExistence type="predicted"/>
<dbReference type="EMBL" id="JAMQBK010000029">
    <property type="protein sequence ID" value="MCM2371245.1"/>
    <property type="molecule type" value="Genomic_DNA"/>
</dbReference>
<dbReference type="Pfam" id="PF06094">
    <property type="entry name" value="GGACT"/>
    <property type="match status" value="1"/>
</dbReference>
<dbReference type="InterPro" id="IPR013024">
    <property type="entry name" value="GGCT-like"/>
</dbReference>
<reference evidence="2 3" key="1">
    <citation type="journal article" date="2022" name="Syst. Appl. Microbiol.">
        <title>Rhodopirellula aestuarii sp. nov., a novel member of the genus Rhodopirellula isolated from brackish sediments collected in the Tagus River estuary, Portugal.</title>
        <authorList>
            <person name="Vitorino I.R."/>
            <person name="Klimek D."/>
            <person name="Calusinska M."/>
            <person name="Lobo-da-Cunha A."/>
            <person name="Vasconcelos V."/>
            <person name="Lage O.M."/>
        </authorList>
    </citation>
    <scope>NUCLEOTIDE SEQUENCE [LARGE SCALE GENOMIC DNA]</scope>
    <source>
        <strain evidence="2 3">ICT_H3.1</strain>
    </source>
</reference>
<dbReference type="Gene3D" id="3.10.490.10">
    <property type="entry name" value="Gamma-glutamyl cyclotransferase-like"/>
    <property type="match status" value="1"/>
</dbReference>
<comment type="caution">
    <text evidence="2">The sequence shown here is derived from an EMBL/GenBank/DDBJ whole genome shotgun (WGS) entry which is preliminary data.</text>
</comment>
<dbReference type="Proteomes" id="UP001202961">
    <property type="component" value="Unassembled WGS sequence"/>
</dbReference>
<keyword evidence="3" id="KW-1185">Reference proteome</keyword>
<dbReference type="InterPro" id="IPR009288">
    <property type="entry name" value="AIG2-like_dom"/>
</dbReference>
<dbReference type="RefSeq" id="WP_250928882.1">
    <property type="nucleotide sequence ID" value="NZ_JAMQBK010000029.1"/>
</dbReference>
<dbReference type="SUPFAM" id="SSF110857">
    <property type="entry name" value="Gamma-glutamyl cyclotransferase-like"/>
    <property type="match status" value="1"/>
</dbReference>